<proteinExistence type="predicted"/>
<accession>A0AA88IYJ2</accession>
<evidence type="ECO:0000313" key="1">
    <source>
        <dbReference type="EMBL" id="GMN60648.1"/>
    </source>
</evidence>
<sequence>MKQNIDSWGRFIFVTRSRNSMVFGDARSSDFEWRNQFVMIYGSVDVPVKYNRSKSPKLTLIGSERSWVTTHVLLKSPPGLALILSLLLVKKETPSVEEMRARMSRHKPLAQKGKIDLGSVDADDLEMDSLVTHHGLLANEKSQSKTREDELKGKFATAEVKLEVRDVRISKLVEKVKDQQSFAWSRA</sequence>
<name>A0AA88IYJ2_FICCA</name>
<keyword evidence="2" id="KW-1185">Reference proteome</keyword>
<gene>
    <name evidence="1" type="ORF">TIFTF001_029745</name>
</gene>
<organism evidence="1 2">
    <name type="scientific">Ficus carica</name>
    <name type="common">Common fig</name>
    <dbReference type="NCBI Taxonomy" id="3494"/>
    <lineage>
        <taxon>Eukaryota</taxon>
        <taxon>Viridiplantae</taxon>
        <taxon>Streptophyta</taxon>
        <taxon>Embryophyta</taxon>
        <taxon>Tracheophyta</taxon>
        <taxon>Spermatophyta</taxon>
        <taxon>Magnoliopsida</taxon>
        <taxon>eudicotyledons</taxon>
        <taxon>Gunneridae</taxon>
        <taxon>Pentapetalae</taxon>
        <taxon>rosids</taxon>
        <taxon>fabids</taxon>
        <taxon>Rosales</taxon>
        <taxon>Moraceae</taxon>
        <taxon>Ficeae</taxon>
        <taxon>Ficus</taxon>
    </lineage>
</organism>
<reference evidence="1" key="1">
    <citation type="submission" date="2023-07" db="EMBL/GenBank/DDBJ databases">
        <title>draft genome sequence of fig (Ficus carica).</title>
        <authorList>
            <person name="Takahashi T."/>
            <person name="Nishimura K."/>
        </authorList>
    </citation>
    <scope>NUCLEOTIDE SEQUENCE</scope>
</reference>
<dbReference type="Proteomes" id="UP001187192">
    <property type="component" value="Unassembled WGS sequence"/>
</dbReference>
<dbReference type="EMBL" id="BTGU01000101">
    <property type="protein sequence ID" value="GMN60648.1"/>
    <property type="molecule type" value="Genomic_DNA"/>
</dbReference>
<dbReference type="AlphaFoldDB" id="A0AA88IYJ2"/>
<protein>
    <submittedName>
        <fullName evidence="1">Uncharacterized protein</fullName>
    </submittedName>
</protein>
<comment type="caution">
    <text evidence="1">The sequence shown here is derived from an EMBL/GenBank/DDBJ whole genome shotgun (WGS) entry which is preliminary data.</text>
</comment>
<evidence type="ECO:0000313" key="2">
    <source>
        <dbReference type="Proteomes" id="UP001187192"/>
    </source>
</evidence>